<dbReference type="GO" id="GO:0003677">
    <property type="term" value="F:DNA binding"/>
    <property type="evidence" value="ECO:0007669"/>
    <property type="project" value="UniProtKB-KW"/>
</dbReference>
<keyword evidence="3" id="KW-0238">DNA-binding</keyword>
<reference evidence="6 7" key="1">
    <citation type="submission" date="2018-07" db="EMBL/GenBank/DDBJ databases">
        <title>Genomic Encyclopedia of Type Strains, Phase IV (KMG-IV): sequencing the most valuable type-strain genomes for metagenomic binning, comparative biology and taxonomic classification.</title>
        <authorList>
            <person name="Goeker M."/>
        </authorList>
    </citation>
    <scope>NUCLEOTIDE SEQUENCE [LARGE SCALE GENOMIC DNA]</scope>
    <source>
        <strain evidence="6 7">DSM 21634</strain>
    </source>
</reference>
<evidence type="ECO:0000256" key="1">
    <source>
        <dbReference type="ARBA" id="ARBA00008857"/>
    </source>
</evidence>
<dbReference type="InterPro" id="IPR010998">
    <property type="entry name" value="Integrase_recombinase_N"/>
</dbReference>
<organism evidence="6 7">
    <name type="scientific">Pseudorhodoferax soli</name>
    <dbReference type="NCBI Taxonomy" id="545864"/>
    <lineage>
        <taxon>Bacteria</taxon>
        <taxon>Pseudomonadati</taxon>
        <taxon>Pseudomonadota</taxon>
        <taxon>Betaproteobacteria</taxon>
        <taxon>Burkholderiales</taxon>
        <taxon>Comamonadaceae</taxon>
    </lineage>
</organism>
<proteinExistence type="inferred from homology"/>
<evidence type="ECO:0000313" key="7">
    <source>
        <dbReference type="Proteomes" id="UP000252884"/>
    </source>
</evidence>
<keyword evidence="7" id="KW-1185">Reference proteome</keyword>
<dbReference type="GO" id="GO:0015074">
    <property type="term" value="P:DNA integration"/>
    <property type="evidence" value="ECO:0007669"/>
    <property type="project" value="UniProtKB-KW"/>
</dbReference>
<dbReference type="AlphaFoldDB" id="A0A368Y299"/>
<evidence type="ECO:0000259" key="5">
    <source>
        <dbReference type="PROSITE" id="PS51898"/>
    </source>
</evidence>
<evidence type="ECO:0000256" key="3">
    <source>
        <dbReference type="ARBA" id="ARBA00023125"/>
    </source>
</evidence>
<evidence type="ECO:0000256" key="4">
    <source>
        <dbReference type="ARBA" id="ARBA00023172"/>
    </source>
</evidence>
<feature type="domain" description="Tyr recombinase" evidence="5">
    <location>
        <begin position="148"/>
        <end position="337"/>
    </location>
</feature>
<dbReference type="PROSITE" id="PS51898">
    <property type="entry name" value="TYR_RECOMBINASE"/>
    <property type="match status" value="1"/>
</dbReference>
<dbReference type="Proteomes" id="UP000252884">
    <property type="component" value="Unassembled WGS sequence"/>
</dbReference>
<accession>A0A368Y299</accession>
<keyword evidence="4" id="KW-0233">DNA recombination</keyword>
<dbReference type="PANTHER" id="PTHR30629">
    <property type="entry name" value="PROPHAGE INTEGRASE"/>
    <property type="match status" value="1"/>
</dbReference>
<keyword evidence="2" id="KW-0229">DNA integration</keyword>
<evidence type="ECO:0000256" key="2">
    <source>
        <dbReference type="ARBA" id="ARBA00022908"/>
    </source>
</evidence>
<comment type="similarity">
    <text evidence="1">Belongs to the 'phage' integrase family.</text>
</comment>
<name>A0A368Y299_9BURK</name>
<sequence>MEARPWSDGKKITYRYHPVGGKPINLGTDKAAALRKVLDLNGKAPADEKGTLRWVWAKFKDAPRWKKLSDGTRADYEGAWKQIDERLGHMHMGEITTFVVAQYVHIERAESPRRADIEKSLLSRLFGHGIKLGVCAINATIGVEPHGSEPRTEAPDPVLLERFLGWLAKQTEQRQVIGMAAEYASLAGNRQVEFLPLSWPQVDRAAGEIRVFRAKQRGKKRERIVEVIQITPAMEALLDRLQAVQKERGKDCLYVFPTRDNNAYTARGFKTLWQRSVMKAIEDNVITAEDRFTFHDLRAYYATVHKQVHGALPDMHTNPATTAKVYDRNKEVRRRAL</sequence>
<dbReference type="PANTHER" id="PTHR30629:SF2">
    <property type="entry name" value="PROPHAGE INTEGRASE INTS-RELATED"/>
    <property type="match status" value="1"/>
</dbReference>
<dbReference type="InterPro" id="IPR013762">
    <property type="entry name" value="Integrase-like_cat_sf"/>
</dbReference>
<comment type="caution">
    <text evidence="6">The sequence shown here is derived from an EMBL/GenBank/DDBJ whole genome shotgun (WGS) entry which is preliminary data.</text>
</comment>
<dbReference type="SUPFAM" id="SSF56349">
    <property type="entry name" value="DNA breaking-rejoining enzymes"/>
    <property type="match status" value="1"/>
</dbReference>
<dbReference type="Gene3D" id="1.10.443.10">
    <property type="entry name" value="Intergrase catalytic core"/>
    <property type="match status" value="1"/>
</dbReference>
<dbReference type="InterPro" id="IPR011010">
    <property type="entry name" value="DNA_brk_join_enz"/>
</dbReference>
<protein>
    <submittedName>
        <fullName evidence="6">Phage integrase family protein</fullName>
    </submittedName>
</protein>
<dbReference type="InterPro" id="IPR050808">
    <property type="entry name" value="Phage_Integrase"/>
</dbReference>
<dbReference type="EMBL" id="QPJK01000002">
    <property type="protein sequence ID" value="RCW73849.1"/>
    <property type="molecule type" value="Genomic_DNA"/>
</dbReference>
<dbReference type="GO" id="GO:0006310">
    <property type="term" value="P:DNA recombination"/>
    <property type="evidence" value="ECO:0007669"/>
    <property type="project" value="UniProtKB-KW"/>
</dbReference>
<dbReference type="Gene3D" id="1.10.150.130">
    <property type="match status" value="1"/>
</dbReference>
<dbReference type="Pfam" id="PF00589">
    <property type="entry name" value="Phage_integrase"/>
    <property type="match status" value="1"/>
</dbReference>
<gene>
    <name evidence="6" type="ORF">DES41_102163</name>
</gene>
<dbReference type="InterPro" id="IPR002104">
    <property type="entry name" value="Integrase_catalytic"/>
</dbReference>
<evidence type="ECO:0000313" key="6">
    <source>
        <dbReference type="EMBL" id="RCW73849.1"/>
    </source>
</evidence>